<comment type="caution">
    <text evidence="2">The sequence shown here is derived from an EMBL/GenBank/DDBJ whole genome shotgun (WGS) entry which is preliminary data.</text>
</comment>
<proteinExistence type="predicted"/>
<evidence type="ECO:0000313" key="3">
    <source>
        <dbReference type="Proteomes" id="UP000177486"/>
    </source>
</evidence>
<reference evidence="2 3" key="1">
    <citation type="journal article" date="2016" name="Nat. Commun.">
        <title>Thousands of microbial genomes shed light on interconnected biogeochemical processes in an aquifer system.</title>
        <authorList>
            <person name="Anantharaman K."/>
            <person name="Brown C.T."/>
            <person name="Hug L.A."/>
            <person name="Sharon I."/>
            <person name="Castelle C.J."/>
            <person name="Probst A.J."/>
            <person name="Thomas B.C."/>
            <person name="Singh A."/>
            <person name="Wilkins M.J."/>
            <person name="Karaoz U."/>
            <person name="Brodie E.L."/>
            <person name="Williams K.H."/>
            <person name="Hubbard S.S."/>
            <person name="Banfield J.F."/>
        </authorList>
    </citation>
    <scope>NUCLEOTIDE SEQUENCE [LARGE SCALE GENOMIC DNA]</scope>
</reference>
<keyword evidence="1" id="KW-0812">Transmembrane</keyword>
<sequence length="152" mass="17383">MVNRTSLKFVAGFALIIVLVFGSIYYLNYYNSPEQKALRYYADLEKQYAEDTYGGKTPEETLQLFIDALKAGDIDLASKYFVVEEREKTKNDLATVQNNGGLGDVMGRIQNLSLSKTDNDKAWFVITDENRVIKYEVLLSKNQNSVWKIIDM</sequence>
<evidence type="ECO:0000256" key="1">
    <source>
        <dbReference type="SAM" id="Phobius"/>
    </source>
</evidence>
<evidence type="ECO:0000313" key="2">
    <source>
        <dbReference type="EMBL" id="OGZ30662.1"/>
    </source>
</evidence>
<protein>
    <recommendedName>
        <fullName evidence="4">DUF4878 domain-containing protein</fullName>
    </recommendedName>
</protein>
<dbReference type="EMBL" id="MHMQ01000015">
    <property type="protein sequence ID" value="OGZ30662.1"/>
    <property type="molecule type" value="Genomic_DNA"/>
</dbReference>
<name>A0A1G2EYS3_9BACT</name>
<feature type="transmembrane region" description="Helical" evidence="1">
    <location>
        <begin position="7"/>
        <end position="27"/>
    </location>
</feature>
<dbReference type="AlphaFoldDB" id="A0A1G2EYS3"/>
<keyword evidence="1" id="KW-1133">Transmembrane helix</keyword>
<dbReference type="Proteomes" id="UP000177486">
    <property type="component" value="Unassembled WGS sequence"/>
</dbReference>
<gene>
    <name evidence="2" type="ORF">A2931_01970</name>
</gene>
<organism evidence="2 3">
    <name type="scientific">Candidatus Niyogibacteria bacterium RIFCSPLOWO2_01_FULL_45_48</name>
    <dbReference type="NCBI Taxonomy" id="1801724"/>
    <lineage>
        <taxon>Bacteria</taxon>
        <taxon>Candidatus Niyogiibacteriota</taxon>
    </lineage>
</organism>
<accession>A0A1G2EYS3</accession>
<keyword evidence="1" id="KW-0472">Membrane</keyword>
<evidence type="ECO:0008006" key="4">
    <source>
        <dbReference type="Google" id="ProtNLM"/>
    </source>
</evidence>